<dbReference type="AlphaFoldDB" id="A0A6L3ZF63"/>
<protein>
    <submittedName>
        <fullName evidence="6">LysR family transcriptional regulator</fullName>
    </submittedName>
</protein>
<evidence type="ECO:0000259" key="5">
    <source>
        <dbReference type="PROSITE" id="PS50931"/>
    </source>
</evidence>
<dbReference type="EMBL" id="WBVQ01000002">
    <property type="protein sequence ID" value="KAB2815519.1"/>
    <property type="molecule type" value="Genomic_DNA"/>
</dbReference>
<accession>A0A6L3ZF63</accession>
<dbReference type="InterPro" id="IPR036390">
    <property type="entry name" value="WH_DNA-bd_sf"/>
</dbReference>
<dbReference type="PANTHER" id="PTHR30126:SF5">
    <property type="entry name" value="HTH-TYPE TRANSCRIPTIONAL ACTIVATOR CMPR"/>
    <property type="match status" value="1"/>
</dbReference>
<dbReference type="Proteomes" id="UP000484164">
    <property type="component" value="Unassembled WGS sequence"/>
</dbReference>
<dbReference type="RefSeq" id="WP_151692949.1">
    <property type="nucleotide sequence ID" value="NZ_BMGX01000001.1"/>
</dbReference>
<dbReference type="InterPro" id="IPR005119">
    <property type="entry name" value="LysR_subst-bd"/>
</dbReference>
<name>A0A6L3ZF63_9FLAO</name>
<dbReference type="InterPro" id="IPR000847">
    <property type="entry name" value="LysR_HTH_N"/>
</dbReference>
<keyword evidence="7" id="KW-1185">Reference proteome</keyword>
<evidence type="ECO:0000256" key="1">
    <source>
        <dbReference type="ARBA" id="ARBA00009437"/>
    </source>
</evidence>
<evidence type="ECO:0000313" key="6">
    <source>
        <dbReference type="EMBL" id="KAB2815519.1"/>
    </source>
</evidence>
<dbReference type="GO" id="GO:0003700">
    <property type="term" value="F:DNA-binding transcription factor activity"/>
    <property type="evidence" value="ECO:0007669"/>
    <property type="project" value="InterPro"/>
</dbReference>
<sequence length="298" mass="33933">MNYTLNQLRVFAKVVENESVTKASEVLHMTQPAVSIQLKKFQDQFEIPLTEIIGKRLYVTEFGRTIAEIAKNILSESEALQYKTKEFKGLLTGTLRIASASTGKYVMPYFLSAFSTSNPNVNLILDVSNKEHVVQGLKNNEIDFALVSVLPTDVEVHEELLVENKLFLISSREKIDSSKPLIFREKGSATRMAMDTYYGEKSRQKSIELTSNEAVKQAVISGLGYSILPLIGIKNELSNGELHIIPTKGLPVTTQWRLIWLKQKKLSPVSEAYLDFLRNHKDEIIREKFDWYDTYEHV</sequence>
<dbReference type="PROSITE" id="PS50931">
    <property type="entry name" value="HTH_LYSR"/>
    <property type="match status" value="1"/>
</dbReference>
<evidence type="ECO:0000256" key="4">
    <source>
        <dbReference type="ARBA" id="ARBA00023163"/>
    </source>
</evidence>
<dbReference type="Gene3D" id="3.40.190.290">
    <property type="match status" value="1"/>
</dbReference>
<keyword evidence="2" id="KW-0805">Transcription regulation</keyword>
<comment type="caution">
    <text evidence="6">The sequence shown here is derived from an EMBL/GenBank/DDBJ whole genome shotgun (WGS) entry which is preliminary data.</text>
</comment>
<evidence type="ECO:0000256" key="2">
    <source>
        <dbReference type="ARBA" id="ARBA00023015"/>
    </source>
</evidence>
<reference evidence="6 7" key="1">
    <citation type="submission" date="2019-10" db="EMBL/GenBank/DDBJ databases">
        <title>Genome sequence of Phaeocystidibacter marisrubri JCM30614 (type strain).</title>
        <authorList>
            <person name="Bowman J.P."/>
        </authorList>
    </citation>
    <scope>NUCLEOTIDE SEQUENCE [LARGE SCALE GENOMIC DNA]</scope>
    <source>
        <strain evidence="6 7">JCM 30614</strain>
    </source>
</reference>
<evidence type="ECO:0000256" key="3">
    <source>
        <dbReference type="ARBA" id="ARBA00023125"/>
    </source>
</evidence>
<dbReference type="OrthoDB" id="9785745at2"/>
<keyword evidence="4" id="KW-0804">Transcription</keyword>
<comment type="similarity">
    <text evidence="1">Belongs to the LysR transcriptional regulatory family.</text>
</comment>
<feature type="domain" description="HTH lysR-type" evidence="5">
    <location>
        <begin position="1"/>
        <end position="60"/>
    </location>
</feature>
<dbReference type="SUPFAM" id="SSF46785">
    <property type="entry name" value="Winged helix' DNA-binding domain"/>
    <property type="match status" value="1"/>
</dbReference>
<dbReference type="InterPro" id="IPR036388">
    <property type="entry name" value="WH-like_DNA-bd_sf"/>
</dbReference>
<keyword evidence="3" id="KW-0238">DNA-binding</keyword>
<gene>
    <name evidence="6" type="ORF">F8C82_07385</name>
</gene>
<dbReference type="PANTHER" id="PTHR30126">
    <property type="entry name" value="HTH-TYPE TRANSCRIPTIONAL REGULATOR"/>
    <property type="match status" value="1"/>
</dbReference>
<evidence type="ECO:0000313" key="7">
    <source>
        <dbReference type="Proteomes" id="UP000484164"/>
    </source>
</evidence>
<dbReference type="Gene3D" id="1.10.10.10">
    <property type="entry name" value="Winged helix-like DNA-binding domain superfamily/Winged helix DNA-binding domain"/>
    <property type="match status" value="1"/>
</dbReference>
<dbReference type="SUPFAM" id="SSF53850">
    <property type="entry name" value="Periplasmic binding protein-like II"/>
    <property type="match status" value="1"/>
</dbReference>
<dbReference type="Pfam" id="PF03466">
    <property type="entry name" value="LysR_substrate"/>
    <property type="match status" value="1"/>
</dbReference>
<organism evidence="6 7">
    <name type="scientific">Phaeocystidibacter marisrubri</name>
    <dbReference type="NCBI Taxonomy" id="1577780"/>
    <lineage>
        <taxon>Bacteria</taxon>
        <taxon>Pseudomonadati</taxon>
        <taxon>Bacteroidota</taxon>
        <taxon>Flavobacteriia</taxon>
        <taxon>Flavobacteriales</taxon>
        <taxon>Phaeocystidibacteraceae</taxon>
        <taxon>Phaeocystidibacter</taxon>
    </lineage>
</organism>
<proteinExistence type="inferred from homology"/>
<dbReference type="GO" id="GO:0000976">
    <property type="term" value="F:transcription cis-regulatory region binding"/>
    <property type="evidence" value="ECO:0007669"/>
    <property type="project" value="TreeGrafter"/>
</dbReference>
<dbReference type="Pfam" id="PF00126">
    <property type="entry name" value="HTH_1"/>
    <property type="match status" value="1"/>
</dbReference>